<keyword evidence="3" id="KW-1003">Cell membrane</keyword>
<dbReference type="InterPro" id="IPR047272">
    <property type="entry name" value="S49_SppA_C"/>
</dbReference>
<keyword evidence="4 13" id="KW-0645">Protease</keyword>
<evidence type="ECO:0000256" key="10">
    <source>
        <dbReference type="SAM" id="Phobius"/>
    </source>
</evidence>
<evidence type="ECO:0000259" key="11">
    <source>
        <dbReference type="Pfam" id="PF01343"/>
    </source>
</evidence>
<dbReference type="AlphaFoldDB" id="A0A1E5D8J6"/>
<dbReference type="NCBIfam" id="NF008745">
    <property type="entry name" value="PRK11778.1"/>
    <property type="match status" value="1"/>
</dbReference>
<reference evidence="13" key="2">
    <citation type="submission" date="2016-07" db="EMBL/GenBank/DDBJ databases">
        <title>Adaptive Radiation by Waves of Gene Transfer Leads to Fine-Scale Resource Partitioning in Marine Microbes.</title>
        <authorList>
            <person name="Hehemann J.-H."/>
            <person name="Arevalo P."/>
            <person name="Datta M."/>
            <person name="Yu X."/>
            <person name="Corzett C."/>
            <person name="Henschel A."/>
            <person name="Preheim S."/>
            <person name="Timberlake S."/>
            <person name="Alm E.J."/>
            <person name="Polz M.F."/>
        </authorList>
    </citation>
    <scope>NUCLEOTIDE SEQUENCE</scope>
    <source>
        <strain evidence="13">FF-238</strain>
    </source>
</reference>
<evidence type="ECO:0000259" key="12">
    <source>
        <dbReference type="Pfam" id="PF08496"/>
    </source>
</evidence>
<keyword evidence="7" id="KW-0720">Serine protease</keyword>
<sequence>MTLEFLLDYGLFLAKIATVVIAIIAILVIAKSVSGKSGTAKGELEITNLTDQHKDTVEQLEHHLHDEAFIKARDKAEKKVEKEKAKSRDKDIKKAVKDGQLDTKREPHLFVLDFNGSIDAKEVTSLREEVTAILAVARDGDEVLLRLESGGGMVHGYGLASSQLDRLKAAKLPLTISVDKVAASGGYMMACIADKIVSAPFAIVGSIGVIAQLPNFNKLLKKHDIEFEQLTAGEYKRTLTMFGENSDKARDKFKEELEETHGLFKDFIRDHRPDLDLEKVATGEHWFGTQAKALGLVDEISTSDDLVVSACKDKTVLAIHYVQKKKLSAKLAGVAGEAADHVLMKWISRGQRPIV</sequence>
<dbReference type="InterPro" id="IPR002142">
    <property type="entry name" value="Peptidase_S49"/>
</dbReference>
<dbReference type="Gene3D" id="3.90.226.10">
    <property type="entry name" value="2-enoyl-CoA Hydratase, Chain A, domain 1"/>
    <property type="match status" value="1"/>
</dbReference>
<dbReference type="Pfam" id="PF01343">
    <property type="entry name" value="Peptidase_S49"/>
    <property type="match status" value="1"/>
</dbReference>
<protein>
    <submittedName>
        <fullName evidence="13">Protease SohB</fullName>
    </submittedName>
</protein>
<comment type="similarity">
    <text evidence="2">Belongs to the peptidase S49 family.</text>
</comment>
<keyword evidence="14" id="KW-1185">Reference proteome</keyword>
<feature type="domain" description="Peptidase S49 N-terminal proteobacteria" evidence="12">
    <location>
        <begin position="4"/>
        <end position="164"/>
    </location>
</feature>
<feature type="domain" description="Peptidase S49" evidence="11">
    <location>
        <begin position="167"/>
        <end position="316"/>
    </location>
</feature>
<comment type="caution">
    <text evidence="13">The sequence shown here is derived from an EMBL/GenBank/DDBJ whole genome shotgun (WGS) entry which is preliminary data.</text>
</comment>
<dbReference type="GO" id="GO:0005886">
    <property type="term" value="C:plasma membrane"/>
    <property type="evidence" value="ECO:0007669"/>
    <property type="project" value="UniProtKB-SubCell"/>
</dbReference>
<evidence type="ECO:0000256" key="9">
    <source>
        <dbReference type="ARBA" id="ARBA00023136"/>
    </source>
</evidence>
<dbReference type="Gene3D" id="6.20.330.10">
    <property type="match status" value="1"/>
</dbReference>
<proteinExistence type="inferred from homology"/>
<dbReference type="GO" id="GO:0004252">
    <property type="term" value="F:serine-type endopeptidase activity"/>
    <property type="evidence" value="ECO:0007669"/>
    <property type="project" value="InterPro"/>
</dbReference>
<keyword evidence="6" id="KW-0378">Hydrolase</keyword>
<dbReference type="PANTHER" id="PTHR42987">
    <property type="entry name" value="PEPTIDASE S49"/>
    <property type="match status" value="1"/>
</dbReference>
<evidence type="ECO:0000313" key="13">
    <source>
        <dbReference type="EMBL" id="OEE80032.1"/>
    </source>
</evidence>
<evidence type="ECO:0000256" key="3">
    <source>
        <dbReference type="ARBA" id="ARBA00022475"/>
    </source>
</evidence>
<evidence type="ECO:0000256" key="5">
    <source>
        <dbReference type="ARBA" id="ARBA00022692"/>
    </source>
</evidence>
<dbReference type="InterPro" id="IPR029045">
    <property type="entry name" value="ClpP/crotonase-like_dom_sf"/>
</dbReference>
<keyword evidence="9 10" id="KW-0472">Membrane</keyword>
<accession>A0A1E5D8J6</accession>
<evidence type="ECO:0000313" key="14">
    <source>
        <dbReference type="Proteomes" id="UP000094165"/>
    </source>
</evidence>
<comment type="subcellular location">
    <subcellularLocation>
        <location evidence="1">Cell membrane</location>
    </subcellularLocation>
</comment>
<feature type="transmembrane region" description="Helical" evidence="10">
    <location>
        <begin position="12"/>
        <end position="30"/>
    </location>
</feature>
<dbReference type="Proteomes" id="UP000094165">
    <property type="component" value="Unassembled WGS sequence"/>
</dbReference>
<evidence type="ECO:0000256" key="8">
    <source>
        <dbReference type="ARBA" id="ARBA00022989"/>
    </source>
</evidence>
<organism evidence="13 14">
    <name type="scientific">Vibrio genomosp. F6 str. FF-238</name>
    <dbReference type="NCBI Taxonomy" id="1191298"/>
    <lineage>
        <taxon>Bacteria</taxon>
        <taxon>Pseudomonadati</taxon>
        <taxon>Pseudomonadota</taxon>
        <taxon>Gammaproteobacteria</taxon>
        <taxon>Vibrionales</taxon>
        <taxon>Vibrionaceae</taxon>
        <taxon>Vibrio</taxon>
    </lineage>
</organism>
<dbReference type="GO" id="GO:0006508">
    <property type="term" value="P:proteolysis"/>
    <property type="evidence" value="ECO:0007669"/>
    <property type="project" value="UniProtKB-KW"/>
</dbReference>
<evidence type="ECO:0000256" key="6">
    <source>
        <dbReference type="ARBA" id="ARBA00022801"/>
    </source>
</evidence>
<reference evidence="13" key="1">
    <citation type="journal article" date="2012" name="Science">
        <title>Ecological populations of bacteria act as socially cohesive units of antibiotic production and resistance.</title>
        <authorList>
            <person name="Cordero O.X."/>
            <person name="Wildschutte H."/>
            <person name="Kirkup B."/>
            <person name="Proehl S."/>
            <person name="Ngo L."/>
            <person name="Hussain F."/>
            <person name="Le Roux F."/>
            <person name="Mincer T."/>
            <person name="Polz M.F."/>
        </authorList>
    </citation>
    <scope>NUCLEOTIDE SEQUENCE [LARGE SCALE GENOMIC DNA]</scope>
    <source>
        <strain evidence="13">FF-238</strain>
    </source>
</reference>
<keyword evidence="5 10" id="KW-0812">Transmembrane</keyword>
<name>A0A1E5D8J6_9VIBR</name>
<dbReference type="EMBL" id="AJYW02000014">
    <property type="protein sequence ID" value="OEE80032.1"/>
    <property type="molecule type" value="Genomic_DNA"/>
</dbReference>
<keyword evidence="8 10" id="KW-1133">Transmembrane helix</keyword>
<evidence type="ECO:0000256" key="4">
    <source>
        <dbReference type="ARBA" id="ARBA00022670"/>
    </source>
</evidence>
<evidence type="ECO:0000256" key="1">
    <source>
        <dbReference type="ARBA" id="ARBA00004236"/>
    </source>
</evidence>
<dbReference type="SUPFAM" id="SSF52096">
    <property type="entry name" value="ClpP/crotonase"/>
    <property type="match status" value="1"/>
</dbReference>
<dbReference type="InterPro" id="IPR013703">
    <property type="entry name" value="Peptidase_S49_N_proteobac"/>
</dbReference>
<dbReference type="Pfam" id="PF08496">
    <property type="entry name" value="Peptidase_S49_N"/>
    <property type="match status" value="1"/>
</dbReference>
<evidence type="ECO:0000256" key="7">
    <source>
        <dbReference type="ARBA" id="ARBA00022825"/>
    </source>
</evidence>
<gene>
    <name evidence="13" type="ORF">A130_10775</name>
</gene>
<evidence type="ECO:0000256" key="2">
    <source>
        <dbReference type="ARBA" id="ARBA00008683"/>
    </source>
</evidence>
<dbReference type="CDD" id="cd07023">
    <property type="entry name" value="S49_Sppa_N_C"/>
    <property type="match status" value="1"/>
</dbReference>
<dbReference type="PANTHER" id="PTHR42987:SF4">
    <property type="entry name" value="PROTEASE SOHB-RELATED"/>
    <property type="match status" value="1"/>
</dbReference>